<dbReference type="InterPro" id="IPR020610">
    <property type="entry name" value="Thiolase_AS"/>
</dbReference>
<dbReference type="InterPro" id="IPR016039">
    <property type="entry name" value="Thiolase-like"/>
</dbReference>
<organism evidence="6">
    <name type="scientific">freshwater metagenome</name>
    <dbReference type="NCBI Taxonomy" id="449393"/>
    <lineage>
        <taxon>unclassified sequences</taxon>
        <taxon>metagenomes</taxon>
        <taxon>ecological metagenomes</taxon>
    </lineage>
</organism>
<dbReference type="PROSITE" id="PS00099">
    <property type="entry name" value="THIOLASE_3"/>
    <property type="match status" value="1"/>
</dbReference>
<dbReference type="FunFam" id="3.40.47.10:FF:000010">
    <property type="entry name" value="Acetyl-CoA acetyltransferase (Thiolase)"/>
    <property type="match status" value="1"/>
</dbReference>
<dbReference type="PROSITE" id="PS00098">
    <property type="entry name" value="THIOLASE_1"/>
    <property type="match status" value="1"/>
</dbReference>
<dbReference type="Pfam" id="PF00108">
    <property type="entry name" value="Thiolase_N"/>
    <property type="match status" value="1"/>
</dbReference>
<evidence type="ECO:0000259" key="4">
    <source>
        <dbReference type="Pfam" id="PF00108"/>
    </source>
</evidence>
<reference evidence="6" key="1">
    <citation type="submission" date="2020-05" db="EMBL/GenBank/DDBJ databases">
        <authorList>
            <person name="Chiriac C."/>
            <person name="Salcher M."/>
            <person name="Ghai R."/>
            <person name="Kavagutti S V."/>
        </authorList>
    </citation>
    <scope>NUCLEOTIDE SEQUENCE</scope>
</reference>
<dbReference type="CDD" id="cd00751">
    <property type="entry name" value="thiolase"/>
    <property type="match status" value="1"/>
</dbReference>
<proteinExistence type="inferred from homology"/>
<evidence type="ECO:0000256" key="2">
    <source>
        <dbReference type="ARBA" id="ARBA00022679"/>
    </source>
</evidence>
<dbReference type="PANTHER" id="PTHR18919:SF107">
    <property type="entry name" value="ACETYL-COA ACETYLTRANSFERASE, CYTOSOLIC"/>
    <property type="match status" value="1"/>
</dbReference>
<dbReference type="InterPro" id="IPR020616">
    <property type="entry name" value="Thiolase_N"/>
</dbReference>
<dbReference type="InterPro" id="IPR020617">
    <property type="entry name" value="Thiolase_C"/>
</dbReference>
<dbReference type="Gene3D" id="3.40.47.10">
    <property type="match status" value="1"/>
</dbReference>
<evidence type="ECO:0000259" key="5">
    <source>
        <dbReference type="Pfam" id="PF02803"/>
    </source>
</evidence>
<gene>
    <name evidence="6" type="ORF">UFOPK2837_00556</name>
</gene>
<accession>A0A6J6TT24</accession>
<feature type="domain" description="Thiolase C-terminal" evidence="5">
    <location>
        <begin position="274"/>
        <end position="395"/>
    </location>
</feature>
<dbReference type="EMBL" id="CAEZZF010000034">
    <property type="protein sequence ID" value="CAB4750296.1"/>
    <property type="molecule type" value="Genomic_DNA"/>
</dbReference>
<name>A0A6J6TT24_9ZZZZ</name>
<dbReference type="InterPro" id="IPR002155">
    <property type="entry name" value="Thiolase"/>
</dbReference>
<dbReference type="InterPro" id="IPR020615">
    <property type="entry name" value="Thiolase_acyl_enz_int_AS"/>
</dbReference>
<dbReference type="PANTHER" id="PTHR18919">
    <property type="entry name" value="ACETYL-COA C-ACYLTRANSFERASE"/>
    <property type="match status" value="1"/>
</dbReference>
<sequence>MTSTIEEVFIYDAVRTPTGAYGGGLAGIRPDDLAAGVIRSLLMRTPGFDPAQISEVILGNANGAGEENRNVARMASLLAGIPTSVPGSTVNRLCASGLEAVVMASRSIAVGDSTIIVAGGVESMTRAPWVIGKPDKAFPRTAETMHSSTLGWRFINPLMREEWTTSLGGGAEILANMYAISRESQDEFAYQSHMKALKAWENGDFSAEVVSVQNSVLERDESIRPNTSLEALAKLKPAFANAGTVTGGNSSPLNDGASAILLGNSDAGRHLGAEPIARIVSRGTSGVEPQLYGLGPVEASKMALQRAGISWNDVKLVELNEAFAVQSLACMNEWPDLDPSKVNVSGGALALGHALGSSGSRILTTLVHGLKRAGGGYGVATLCIGVGQGIAVVVEV</sequence>
<keyword evidence="2" id="KW-0808">Transferase</keyword>
<feature type="domain" description="Thiolase N-terminal" evidence="4">
    <location>
        <begin position="8"/>
        <end position="263"/>
    </location>
</feature>
<protein>
    <submittedName>
        <fullName evidence="6">Unannotated protein</fullName>
    </submittedName>
</protein>
<dbReference type="AlphaFoldDB" id="A0A6J6TT24"/>
<comment type="similarity">
    <text evidence="1">Belongs to the thiolase-like superfamily. Thiolase family.</text>
</comment>
<dbReference type="PIRSF" id="PIRSF000429">
    <property type="entry name" value="Ac-CoA_Ac_transf"/>
    <property type="match status" value="1"/>
</dbReference>
<evidence type="ECO:0000256" key="1">
    <source>
        <dbReference type="ARBA" id="ARBA00010982"/>
    </source>
</evidence>
<evidence type="ECO:0000313" key="6">
    <source>
        <dbReference type="EMBL" id="CAB4750296.1"/>
    </source>
</evidence>
<evidence type="ECO:0000256" key="3">
    <source>
        <dbReference type="ARBA" id="ARBA00023315"/>
    </source>
</evidence>
<dbReference type="SUPFAM" id="SSF53901">
    <property type="entry name" value="Thiolase-like"/>
    <property type="match status" value="2"/>
</dbReference>
<dbReference type="GO" id="GO:0003988">
    <property type="term" value="F:acetyl-CoA C-acyltransferase activity"/>
    <property type="evidence" value="ECO:0007669"/>
    <property type="project" value="UniProtKB-ARBA"/>
</dbReference>
<dbReference type="NCBIfam" id="TIGR01930">
    <property type="entry name" value="AcCoA-C-Actrans"/>
    <property type="match status" value="1"/>
</dbReference>
<dbReference type="Pfam" id="PF02803">
    <property type="entry name" value="Thiolase_C"/>
    <property type="match status" value="1"/>
</dbReference>
<keyword evidence="3" id="KW-0012">Acyltransferase</keyword>